<protein>
    <submittedName>
        <fullName evidence="1">Uncharacterized protein</fullName>
    </submittedName>
</protein>
<organism evidence="1 2">
    <name type="scientific">Cotesia glomerata</name>
    <name type="common">Lepidopteran parasitic wasp</name>
    <name type="synonym">Apanteles glomeratus</name>
    <dbReference type="NCBI Taxonomy" id="32391"/>
    <lineage>
        <taxon>Eukaryota</taxon>
        <taxon>Metazoa</taxon>
        <taxon>Ecdysozoa</taxon>
        <taxon>Arthropoda</taxon>
        <taxon>Hexapoda</taxon>
        <taxon>Insecta</taxon>
        <taxon>Pterygota</taxon>
        <taxon>Neoptera</taxon>
        <taxon>Endopterygota</taxon>
        <taxon>Hymenoptera</taxon>
        <taxon>Apocrita</taxon>
        <taxon>Ichneumonoidea</taxon>
        <taxon>Braconidae</taxon>
        <taxon>Microgastrinae</taxon>
        <taxon>Cotesia</taxon>
    </lineage>
</organism>
<comment type="caution">
    <text evidence="1">The sequence shown here is derived from an EMBL/GenBank/DDBJ whole genome shotgun (WGS) entry which is preliminary data.</text>
</comment>
<accession>A0AAV7I9G8</accession>
<reference evidence="1 2" key="1">
    <citation type="journal article" date="2021" name="J. Hered.">
        <title>A chromosome-level genome assembly of the parasitoid wasp, Cotesia glomerata (Hymenoptera: Braconidae).</title>
        <authorList>
            <person name="Pinto B.J."/>
            <person name="Weis J.J."/>
            <person name="Gamble T."/>
            <person name="Ode P.J."/>
            <person name="Paul R."/>
            <person name="Zaspel J.M."/>
        </authorList>
    </citation>
    <scope>NUCLEOTIDE SEQUENCE [LARGE SCALE GENOMIC DNA]</scope>
    <source>
        <strain evidence="1">CgM1</strain>
    </source>
</reference>
<dbReference type="Proteomes" id="UP000826195">
    <property type="component" value="Unassembled WGS sequence"/>
</dbReference>
<gene>
    <name evidence="1" type="ORF">KQX54_004914</name>
</gene>
<name>A0AAV7I9G8_COTGL</name>
<sequence>MASSCSSHLRLGKVIKDAAAISDGSQHQSCSPLYVPPTPQGLDPLFAASRWNTWTRSARSEDKRITGALCQRRSGFHPIPFQLHPDSILDPPRRV</sequence>
<dbReference type="AlphaFoldDB" id="A0AAV7I9G8"/>
<keyword evidence="2" id="KW-1185">Reference proteome</keyword>
<proteinExistence type="predicted"/>
<dbReference type="EMBL" id="JAHXZJ010001864">
    <property type="protein sequence ID" value="KAH0548985.1"/>
    <property type="molecule type" value="Genomic_DNA"/>
</dbReference>
<evidence type="ECO:0000313" key="2">
    <source>
        <dbReference type="Proteomes" id="UP000826195"/>
    </source>
</evidence>
<evidence type="ECO:0000313" key="1">
    <source>
        <dbReference type="EMBL" id="KAH0548985.1"/>
    </source>
</evidence>